<comment type="pathway">
    <text evidence="1 6">Cell wall biogenesis; peptidoglycan biosynthesis.</text>
</comment>
<accession>A0A0G0Q9P9</accession>
<dbReference type="InterPro" id="IPR005490">
    <property type="entry name" value="LD_TPept_cat_dom"/>
</dbReference>
<evidence type="ECO:0000313" key="8">
    <source>
        <dbReference type="EMBL" id="KKR34066.1"/>
    </source>
</evidence>
<dbReference type="PROSITE" id="PS52029">
    <property type="entry name" value="LD_TPASE"/>
    <property type="match status" value="1"/>
</dbReference>
<dbReference type="CDD" id="cd16913">
    <property type="entry name" value="YkuD_like"/>
    <property type="match status" value="1"/>
</dbReference>
<feature type="active site" description="Proton donor/acceptor" evidence="6">
    <location>
        <position position="197"/>
    </location>
</feature>
<keyword evidence="5 6" id="KW-0961">Cell wall biogenesis/degradation</keyword>
<comment type="caution">
    <text evidence="8">The sequence shown here is derived from an EMBL/GenBank/DDBJ whole genome shotgun (WGS) entry which is preliminary data.</text>
</comment>
<name>A0A0G0Q9P9_9BACT</name>
<dbReference type="InterPro" id="IPR050979">
    <property type="entry name" value="LD-transpeptidase"/>
</dbReference>
<keyword evidence="3 6" id="KW-0133">Cell shape</keyword>
<dbReference type="GO" id="GO:0016740">
    <property type="term" value="F:transferase activity"/>
    <property type="evidence" value="ECO:0007669"/>
    <property type="project" value="UniProtKB-KW"/>
</dbReference>
<feature type="active site" description="Nucleophile" evidence="6">
    <location>
        <position position="213"/>
    </location>
</feature>
<dbReference type="EMBL" id="LBXN01000007">
    <property type="protein sequence ID" value="KKR34066.1"/>
    <property type="molecule type" value="Genomic_DNA"/>
</dbReference>
<dbReference type="Proteomes" id="UP000034539">
    <property type="component" value="Unassembled WGS sequence"/>
</dbReference>
<dbReference type="GO" id="GO:0071972">
    <property type="term" value="F:peptidoglycan L,D-transpeptidase activity"/>
    <property type="evidence" value="ECO:0007669"/>
    <property type="project" value="TreeGrafter"/>
</dbReference>
<dbReference type="InterPro" id="IPR038063">
    <property type="entry name" value="Transpep_catalytic_dom"/>
</dbReference>
<dbReference type="GO" id="GO:0005576">
    <property type="term" value="C:extracellular region"/>
    <property type="evidence" value="ECO:0007669"/>
    <property type="project" value="TreeGrafter"/>
</dbReference>
<dbReference type="PANTHER" id="PTHR30582">
    <property type="entry name" value="L,D-TRANSPEPTIDASE"/>
    <property type="match status" value="1"/>
</dbReference>
<gene>
    <name evidence="8" type="ORF">UT63_C0007G0021</name>
</gene>
<dbReference type="GO" id="GO:0018104">
    <property type="term" value="P:peptidoglycan-protein cross-linking"/>
    <property type="evidence" value="ECO:0007669"/>
    <property type="project" value="TreeGrafter"/>
</dbReference>
<evidence type="ECO:0000256" key="3">
    <source>
        <dbReference type="ARBA" id="ARBA00022960"/>
    </source>
</evidence>
<evidence type="ECO:0000256" key="6">
    <source>
        <dbReference type="PROSITE-ProRule" id="PRU01373"/>
    </source>
</evidence>
<evidence type="ECO:0000256" key="1">
    <source>
        <dbReference type="ARBA" id="ARBA00004752"/>
    </source>
</evidence>
<organism evidence="8 9">
    <name type="scientific">Candidatus Gottesmanbacteria bacterium GW2011_GWC2_39_8</name>
    <dbReference type="NCBI Taxonomy" id="1618450"/>
    <lineage>
        <taxon>Bacteria</taxon>
        <taxon>Candidatus Gottesmaniibacteriota</taxon>
    </lineage>
</organism>
<keyword evidence="4 6" id="KW-0573">Peptidoglycan synthesis</keyword>
<protein>
    <submittedName>
        <fullName evidence="8">ErfK/YbiS/YcfS/YnhG family protein</fullName>
    </submittedName>
</protein>
<evidence type="ECO:0000256" key="4">
    <source>
        <dbReference type="ARBA" id="ARBA00022984"/>
    </source>
</evidence>
<dbReference type="Pfam" id="PF03734">
    <property type="entry name" value="YkuD"/>
    <property type="match status" value="1"/>
</dbReference>
<feature type="domain" description="L,D-TPase catalytic" evidence="7">
    <location>
        <begin position="112"/>
        <end position="251"/>
    </location>
</feature>
<evidence type="ECO:0000259" key="7">
    <source>
        <dbReference type="PROSITE" id="PS52029"/>
    </source>
</evidence>
<dbReference type="GO" id="GO:0071555">
    <property type="term" value="P:cell wall organization"/>
    <property type="evidence" value="ECO:0007669"/>
    <property type="project" value="UniProtKB-UniRule"/>
</dbReference>
<dbReference type="Gene3D" id="2.40.440.10">
    <property type="entry name" value="L,D-transpeptidase catalytic domain-like"/>
    <property type="match status" value="1"/>
</dbReference>
<dbReference type="SUPFAM" id="SSF141523">
    <property type="entry name" value="L,D-transpeptidase catalytic domain-like"/>
    <property type="match status" value="1"/>
</dbReference>
<reference evidence="8 9" key="1">
    <citation type="journal article" date="2015" name="Nature">
        <title>rRNA introns, odd ribosomes, and small enigmatic genomes across a large radiation of phyla.</title>
        <authorList>
            <person name="Brown C.T."/>
            <person name="Hug L.A."/>
            <person name="Thomas B.C."/>
            <person name="Sharon I."/>
            <person name="Castelle C.J."/>
            <person name="Singh A."/>
            <person name="Wilkins M.J."/>
            <person name="Williams K.H."/>
            <person name="Banfield J.F."/>
        </authorList>
    </citation>
    <scope>NUCLEOTIDE SEQUENCE [LARGE SCALE GENOMIC DNA]</scope>
</reference>
<dbReference type="PANTHER" id="PTHR30582:SF2">
    <property type="entry name" value="L,D-TRANSPEPTIDASE YCIB-RELATED"/>
    <property type="match status" value="1"/>
</dbReference>
<dbReference type="GO" id="GO:0008360">
    <property type="term" value="P:regulation of cell shape"/>
    <property type="evidence" value="ECO:0007669"/>
    <property type="project" value="UniProtKB-UniRule"/>
</dbReference>
<evidence type="ECO:0000256" key="2">
    <source>
        <dbReference type="ARBA" id="ARBA00022679"/>
    </source>
</evidence>
<evidence type="ECO:0000256" key="5">
    <source>
        <dbReference type="ARBA" id="ARBA00023316"/>
    </source>
</evidence>
<dbReference type="AlphaFoldDB" id="A0A0G0Q9P9"/>
<evidence type="ECO:0000313" key="9">
    <source>
        <dbReference type="Proteomes" id="UP000034539"/>
    </source>
</evidence>
<proteinExistence type="predicted"/>
<dbReference type="UniPathway" id="UPA00219"/>
<keyword evidence="2" id="KW-0808">Transferase</keyword>
<sequence length="257" mass="29190">MFVNLKSMRKIRIKKRLTKKIIIKKQTQNLHKYWMALFGFFVAIASLSFFTNQNRTYDNSCANSKSCIVNLSGAYESQTNGIFMGKKVSSPLLVEKTVSGENVLGENTGSNKHIYIDLSRQYLEAKEGERVVFGFQISSGKWYPTPTGDFRIWIKLRYTRMEGGNPAINTYYNLPNVPYTMYFYNDQIPKTRGFGLHGAYWHSNFGHPMSHGCINISVENSELLYNWADPPATGGSTYASDEHPGTQLTIFGEAPKE</sequence>